<keyword evidence="2" id="KW-0812">Transmembrane</keyword>
<evidence type="ECO:0000313" key="3">
    <source>
        <dbReference type="EMBL" id="MCJ7859414.1"/>
    </source>
</evidence>
<feature type="compositionally biased region" description="Low complexity" evidence="1">
    <location>
        <begin position="194"/>
        <end position="203"/>
    </location>
</feature>
<proteinExistence type="predicted"/>
<dbReference type="Pfam" id="PF12028">
    <property type="entry name" value="DUF3515"/>
    <property type="match status" value="2"/>
</dbReference>
<organism evidence="3 4">
    <name type="scientific">Corynebacterium kalidii</name>
    <dbReference type="NCBI Taxonomy" id="2931982"/>
    <lineage>
        <taxon>Bacteria</taxon>
        <taxon>Bacillati</taxon>
        <taxon>Actinomycetota</taxon>
        <taxon>Actinomycetes</taxon>
        <taxon>Mycobacteriales</taxon>
        <taxon>Corynebacteriaceae</taxon>
        <taxon>Corynebacterium</taxon>
    </lineage>
</organism>
<evidence type="ECO:0000313" key="4">
    <source>
        <dbReference type="Proteomes" id="UP001139207"/>
    </source>
</evidence>
<sequence>MSSRSKVTDQGSSTTGHGIVRRRGAVLALVIAVVFVVFVLVGAKILVDRSVYTPVAMGPVSAPAGDSGTCTDIIGDLPDRLGDYRDVGVTDPAPEGTAGYRDSGGTELALRCGVNAPGQYTRLSSVEEAGGEQWLRVTDATPGSGLTTWYSVGHSPVVAVTTEGRLDTADLAGVGEVTSRHGDDGDAPAPGPAPLADLPARGGDSCNAVEDALPDTLGEYRRVDPGTLDPEAAAAVEGSAVWVAEGREPVVLRCGVGLPDSYEAGAQLTQVDDVPWFEDTALAEGSTAGVWYSMGYADTVAVSLPLDAGNSVLTAVSAAIDENLERTAER</sequence>
<gene>
    <name evidence="3" type="ORF">MUN33_11955</name>
</gene>
<reference evidence="3" key="1">
    <citation type="submission" date="2022-04" db="EMBL/GenBank/DDBJ databases">
        <title>Corynebacterium kalidii LD5P10.</title>
        <authorList>
            <person name="Sun J.Q."/>
        </authorList>
    </citation>
    <scope>NUCLEOTIDE SEQUENCE</scope>
    <source>
        <strain evidence="3">LD5P10</strain>
    </source>
</reference>
<accession>A0A9X1WHV1</accession>
<dbReference type="InterPro" id="IPR021903">
    <property type="entry name" value="DUF3515"/>
</dbReference>
<comment type="caution">
    <text evidence="3">The sequence shown here is derived from an EMBL/GenBank/DDBJ whole genome shotgun (WGS) entry which is preliminary data.</text>
</comment>
<feature type="transmembrane region" description="Helical" evidence="2">
    <location>
        <begin position="25"/>
        <end position="47"/>
    </location>
</feature>
<dbReference type="EMBL" id="JALIEA010000017">
    <property type="protein sequence ID" value="MCJ7859414.1"/>
    <property type="molecule type" value="Genomic_DNA"/>
</dbReference>
<keyword evidence="2" id="KW-1133">Transmembrane helix</keyword>
<evidence type="ECO:0000256" key="2">
    <source>
        <dbReference type="SAM" id="Phobius"/>
    </source>
</evidence>
<name>A0A9X1WHV1_9CORY</name>
<dbReference type="AlphaFoldDB" id="A0A9X1WHV1"/>
<keyword evidence="4" id="KW-1185">Reference proteome</keyword>
<dbReference type="RefSeq" id="WP_244805129.1">
    <property type="nucleotide sequence ID" value="NZ_JALIEA010000017.1"/>
</dbReference>
<evidence type="ECO:0000256" key="1">
    <source>
        <dbReference type="SAM" id="MobiDB-lite"/>
    </source>
</evidence>
<dbReference type="Proteomes" id="UP001139207">
    <property type="component" value="Unassembled WGS sequence"/>
</dbReference>
<keyword evidence="2" id="KW-0472">Membrane</keyword>
<protein>
    <submittedName>
        <fullName evidence="3">DUF3515 domain-containing protein</fullName>
    </submittedName>
</protein>
<feature type="region of interest" description="Disordered" evidence="1">
    <location>
        <begin position="177"/>
        <end position="203"/>
    </location>
</feature>